<protein>
    <submittedName>
        <fullName evidence="2">Uncharacterized protein</fullName>
    </submittedName>
</protein>
<comment type="caution">
    <text evidence="2">The sequence shown here is derived from an EMBL/GenBank/DDBJ whole genome shotgun (WGS) entry which is preliminary data.</text>
</comment>
<reference evidence="2 3" key="1">
    <citation type="submission" date="2019-08" db="EMBL/GenBank/DDBJ databases">
        <title>Phlebobacter frassis gen. nov. sp. nov., a new member of family Sphingobacteriaceae isolated from sand fly rearing media.</title>
        <authorList>
            <person name="Kakumanu M.L."/>
            <person name="Marayati B.F."/>
            <person name="Wada-Katsumata A."/>
            <person name="Wasserberg G."/>
            <person name="Schal C."/>
            <person name="Apperson C.S."/>
            <person name="Ponnusamy L."/>
        </authorList>
    </citation>
    <scope>NUCLEOTIDE SEQUENCE [LARGE SCALE GENOMIC DNA]</scope>
    <source>
        <strain evidence="2 3">SSI9</strain>
    </source>
</reference>
<feature type="compositionally biased region" description="Basic and acidic residues" evidence="1">
    <location>
        <begin position="226"/>
        <end position="245"/>
    </location>
</feature>
<evidence type="ECO:0000313" key="2">
    <source>
        <dbReference type="EMBL" id="TYR37403.1"/>
    </source>
</evidence>
<evidence type="ECO:0000256" key="1">
    <source>
        <dbReference type="SAM" id="MobiDB-lite"/>
    </source>
</evidence>
<proteinExistence type="predicted"/>
<name>A0A5D4HB23_9SPHI</name>
<sequence>MEQENFDYHKSQLERRGWEHLVPQLEEKMKSGEPEFSLLTEGEIEGEKVGYELTFRKHPEHDHYFFNHIIASLNRDGEELKASFKESWKLSPEEMYRITAYGSKVAVYKEGILNKAKERFNAYITVNADEPLNEKGELNINTYHDKYYQNHPFDIEDELTKIAKSVNGITPENLKEIKEELISGVFVPVILPTEDGEIEVYLTLNAKRGKVECVDTDLEPVDLLEQGEKQKQKTEKVTEPSKETESQDIQESKSQGNEKKKPWENRVTPKWNKAKQGKAVR</sequence>
<gene>
    <name evidence="2" type="ORF">FXV77_05195</name>
</gene>
<keyword evidence="3" id="KW-1185">Reference proteome</keyword>
<accession>A0A5D4HB23</accession>
<dbReference type="RefSeq" id="WP_148918144.1">
    <property type="nucleotide sequence ID" value="NZ_VTAV01000002.1"/>
</dbReference>
<feature type="region of interest" description="Disordered" evidence="1">
    <location>
        <begin position="224"/>
        <end position="281"/>
    </location>
</feature>
<dbReference type="EMBL" id="VTAV01000002">
    <property type="protein sequence ID" value="TYR37403.1"/>
    <property type="molecule type" value="Genomic_DNA"/>
</dbReference>
<dbReference type="AlphaFoldDB" id="A0A5D4HB23"/>
<evidence type="ECO:0000313" key="3">
    <source>
        <dbReference type="Proteomes" id="UP000322362"/>
    </source>
</evidence>
<organism evidence="2 3">
    <name type="scientific">Sphingobacterium phlebotomi</name>
    <dbReference type="NCBI Taxonomy" id="2605433"/>
    <lineage>
        <taxon>Bacteria</taxon>
        <taxon>Pseudomonadati</taxon>
        <taxon>Bacteroidota</taxon>
        <taxon>Sphingobacteriia</taxon>
        <taxon>Sphingobacteriales</taxon>
        <taxon>Sphingobacteriaceae</taxon>
        <taxon>Sphingobacterium</taxon>
    </lineage>
</organism>
<feature type="compositionally biased region" description="Basic residues" evidence="1">
    <location>
        <begin position="272"/>
        <end position="281"/>
    </location>
</feature>
<dbReference type="Proteomes" id="UP000322362">
    <property type="component" value="Unassembled WGS sequence"/>
</dbReference>